<reference evidence="3 4" key="1">
    <citation type="submission" date="2014-04" db="EMBL/GenBank/DDBJ databases">
        <title>Genome assembly of Hyalangium minutum DSM 14724.</title>
        <authorList>
            <person name="Sharma G."/>
            <person name="Subramanian S."/>
        </authorList>
    </citation>
    <scope>NUCLEOTIDE SEQUENCE [LARGE SCALE GENOMIC DNA]</scope>
    <source>
        <strain evidence="3 4">DSM 14724</strain>
    </source>
</reference>
<dbReference type="Proteomes" id="UP000028725">
    <property type="component" value="Unassembled WGS sequence"/>
</dbReference>
<dbReference type="EMBL" id="JMCB01000006">
    <property type="protein sequence ID" value="KFE68291.1"/>
    <property type="molecule type" value="Genomic_DNA"/>
</dbReference>
<feature type="chain" id="PRO_5001799820" description="SPOR domain-containing protein" evidence="2">
    <location>
        <begin position="22"/>
        <end position="454"/>
    </location>
</feature>
<sequence>MRSWVSSFAFILLAGCGSVKGCGSSAPAPAPAPAPKAEAPRPAAPEPPEARFARKYLVIVHSSPTPGEGQELVEKIRTAGLAAEVQRLSSTPFSSLRPCLEVVIAGAFADKDSALALARKLDGAGVKNYLKNSGALAEDREQREADCREQAQLQAAAAARPDTAADPRFVDLRGPRTFVLLSSEPQDTPGAALRPQGGDRGFWMASLPKDPTGTFKAGDAFNVYDKQGLVKSGCRVKGFASLNRGIPHFGYFQQAEEPDAPGCGNAWPVAELDCSLVGTRAMNMESPVFVLPASRPAPKYFPLQSELPAPLKASEEAALKSLPDYTQAREQGETHAKAQGEPLRESWVQTSATVGPRRFVVSIARFLTGEGHTECGGPDYGASVSRVRAVSEEGQGAFLANVNGESVVSVMDLEGDGTVELLTRAPSDSQRMALVREDGTPMATSFLPNCDCGC</sequence>
<evidence type="ECO:0008006" key="5">
    <source>
        <dbReference type="Google" id="ProtNLM"/>
    </source>
</evidence>
<accession>A0A085WKS8</accession>
<feature type="signal peptide" evidence="2">
    <location>
        <begin position="1"/>
        <end position="21"/>
    </location>
</feature>
<keyword evidence="4" id="KW-1185">Reference proteome</keyword>
<gene>
    <name evidence="3" type="ORF">DB31_7528</name>
</gene>
<evidence type="ECO:0000313" key="3">
    <source>
        <dbReference type="EMBL" id="KFE68291.1"/>
    </source>
</evidence>
<keyword evidence="2" id="KW-0732">Signal</keyword>
<name>A0A085WKS8_9BACT</name>
<dbReference type="OrthoDB" id="5523307at2"/>
<dbReference type="STRING" id="394096.DB31_7528"/>
<organism evidence="3 4">
    <name type="scientific">Hyalangium minutum</name>
    <dbReference type="NCBI Taxonomy" id="394096"/>
    <lineage>
        <taxon>Bacteria</taxon>
        <taxon>Pseudomonadati</taxon>
        <taxon>Myxococcota</taxon>
        <taxon>Myxococcia</taxon>
        <taxon>Myxococcales</taxon>
        <taxon>Cystobacterineae</taxon>
        <taxon>Archangiaceae</taxon>
        <taxon>Hyalangium</taxon>
    </lineage>
</organism>
<evidence type="ECO:0000256" key="2">
    <source>
        <dbReference type="SAM" id="SignalP"/>
    </source>
</evidence>
<dbReference type="AlphaFoldDB" id="A0A085WKS8"/>
<evidence type="ECO:0000256" key="1">
    <source>
        <dbReference type="SAM" id="MobiDB-lite"/>
    </source>
</evidence>
<evidence type="ECO:0000313" key="4">
    <source>
        <dbReference type="Proteomes" id="UP000028725"/>
    </source>
</evidence>
<dbReference type="RefSeq" id="WP_044188928.1">
    <property type="nucleotide sequence ID" value="NZ_JMCB01000006.1"/>
</dbReference>
<feature type="region of interest" description="Disordered" evidence="1">
    <location>
        <begin position="24"/>
        <end position="46"/>
    </location>
</feature>
<dbReference type="PROSITE" id="PS51257">
    <property type="entry name" value="PROKAR_LIPOPROTEIN"/>
    <property type="match status" value="1"/>
</dbReference>
<protein>
    <recommendedName>
        <fullName evidence="5">SPOR domain-containing protein</fullName>
    </recommendedName>
</protein>
<comment type="caution">
    <text evidence="3">The sequence shown here is derived from an EMBL/GenBank/DDBJ whole genome shotgun (WGS) entry which is preliminary data.</text>
</comment>
<proteinExistence type="predicted"/>